<keyword evidence="2" id="KW-1185">Reference proteome</keyword>
<feature type="region of interest" description="Disordered" evidence="1">
    <location>
        <begin position="90"/>
        <end position="122"/>
    </location>
</feature>
<evidence type="ECO:0000313" key="2">
    <source>
        <dbReference type="Proteomes" id="UP000515160"/>
    </source>
</evidence>
<evidence type="ECO:0000256" key="1">
    <source>
        <dbReference type="SAM" id="MobiDB-lite"/>
    </source>
</evidence>
<proteinExistence type="predicted"/>
<evidence type="ECO:0000313" key="3">
    <source>
        <dbReference type="RefSeq" id="XP_034106276.1"/>
    </source>
</evidence>
<name>A0A6P8WR99_DROAB</name>
<organism evidence="2 3">
    <name type="scientific">Drosophila albomicans</name>
    <name type="common">Fruit fly</name>
    <dbReference type="NCBI Taxonomy" id="7291"/>
    <lineage>
        <taxon>Eukaryota</taxon>
        <taxon>Metazoa</taxon>
        <taxon>Ecdysozoa</taxon>
        <taxon>Arthropoda</taxon>
        <taxon>Hexapoda</taxon>
        <taxon>Insecta</taxon>
        <taxon>Pterygota</taxon>
        <taxon>Neoptera</taxon>
        <taxon>Endopterygota</taxon>
        <taxon>Diptera</taxon>
        <taxon>Brachycera</taxon>
        <taxon>Muscomorpha</taxon>
        <taxon>Ephydroidea</taxon>
        <taxon>Drosophilidae</taxon>
        <taxon>Drosophila</taxon>
    </lineage>
</organism>
<feature type="region of interest" description="Disordered" evidence="1">
    <location>
        <begin position="1"/>
        <end position="22"/>
    </location>
</feature>
<gene>
    <name evidence="3" type="primary">LOC117569279</name>
</gene>
<feature type="compositionally biased region" description="Basic and acidic residues" evidence="1">
    <location>
        <begin position="105"/>
        <end position="122"/>
    </location>
</feature>
<feature type="compositionally biased region" description="Polar residues" evidence="1">
    <location>
        <begin position="52"/>
        <end position="66"/>
    </location>
</feature>
<protein>
    <submittedName>
        <fullName evidence="3">Uncharacterized protein LOC117569279</fullName>
    </submittedName>
</protein>
<accession>A0A6P8WR99</accession>
<dbReference type="RefSeq" id="XP_034106276.1">
    <property type="nucleotide sequence ID" value="XM_034250385.2"/>
</dbReference>
<dbReference type="Proteomes" id="UP000515160">
    <property type="component" value="Chromosome 3"/>
</dbReference>
<feature type="region of interest" description="Disordered" evidence="1">
    <location>
        <begin position="36"/>
        <end position="66"/>
    </location>
</feature>
<dbReference type="AlphaFoldDB" id="A0A6P8WR99"/>
<sequence>MPSRMAKCNQQQPHLDATTSPRKLTHFVTLNAMGCLPQEGDDGGNDGGGIGTTSKRMTRPQSGSINATMMVETVVEACGRSYRHCWRQQQLDKDQQAASQFDNQTEEKRKSKREKGMHETAN</sequence>
<feature type="compositionally biased region" description="Polar residues" evidence="1">
    <location>
        <begin position="8"/>
        <end position="22"/>
    </location>
</feature>
<reference evidence="3" key="1">
    <citation type="submission" date="2025-08" db="UniProtKB">
        <authorList>
            <consortium name="RefSeq"/>
        </authorList>
    </citation>
    <scope>IDENTIFICATION</scope>
    <source>
        <strain evidence="3">15112-1751.03</strain>
        <tissue evidence="3">Whole Adult</tissue>
    </source>
</reference>
<dbReference type="GeneID" id="117569279"/>